<dbReference type="PANTHER" id="PTHR42879">
    <property type="entry name" value="3-OXOACYL-(ACYL-CARRIER-PROTEIN) REDUCTASE"/>
    <property type="match status" value="1"/>
</dbReference>
<dbReference type="PRINTS" id="PR00081">
    <property type="entry name" value="GDHRDH"/>
</dbReference>
<dbReference type="KEGG" id="pyc:TQ32_07695"/>
<dbReference type="EC" id="1.1.1.47" evidence="2"/>
<dbReference type="EMBL" id="CP010835">
    <property type="protein sequence ID" value="AMM54373.1"/>
    <property type="molecule type" value="Genomic_DNA"/>
</dbReference>
<dbReference type="RefSeq" id="WP_068323149.1">
    <property type="nucleotide sequence ID" value="NZ_CP010835.1"/>
</dbReference>
<reference evidence="4" key="1">
    <citation type="submission" date="2015-02" db="EMBL/GenBank/DDBJ databases">
        <title>Pyrococcus kukulkanii sp. nov., a novel hyperthermophilic archaeon isolated from a deep-sea hydrothermal vent at the Guaymas Basin.</title>
        <authorList>
            <person name="Oger P.M."/>
            <person name="Callac N."/>
            <person name="Jebbar M."/>
            <person name="Godfroy A."/>
        </authorList>
    </citation>
    <scope>NUCLEOTIDE SEQUENCE [LARGE SCALE GENOMIC DNA]</scope>
    <source>
        <strain evidence="4">NCB100</strain>
    </source>
</reference>
<dbReference type="OrthoDB" id="35501at2157"/>
<dbReference type="GO" id="GO:0047936">
    <property type="term" value="F:glucose 1-dehydrogenase [NAD(P)+] activity"/>
    <property type="evidence" value="ECO:0007669"/>
    <property type="project" value="UniProtKB-EC"/>
</dbReference>
<dbReference type="Gene3D" id="3.40.50.720">
    <property type="entry name" value="NAD(P)-binding Rossmann-like Domain"/>
    <property type="match status" value="1"/>
</dbReference>
<dbReference type="Proteomes" id="UP001571980">
    <property type="component" value="Unassembled WGS sequence"/>
</dbReference>
<dbReference type="Proteomes" id="UP000070587">
    <property type="component" value="Chromosome"/>
</dbReference>
<gene>
    <name evidence="3" type="ORF">P8X34_03150</name>
    <name evidence="2" type="ORF">TQ32_07695</name>
</gene>
<dbReference type="NCBIfam" id="NF006213">
    <property type="entry name" value="PRK08340.1"/>
    <property type="match status" value="1"/>
</dbReference>
<organism evidence="2 4">
    <name type="scientific">Pyrococcus kukulkanii</name>
    <dbReference type="NCBI Taxonomy" id="1609559"/>
    <lineage>
        <taxon>Archaea</taxon>
        <taxon>Methanobacteriati</taxon>
        <taxon>Methanobacteriota</taxon>
        <taxon>Thermococci</taxon>
        <taxon>Thermococcales</taxon>
        <taxon>Thermococcaceae</taxon>
        <taxon>Pyrococcus</taxon>
    </lineage>
</organism>
<name>A0A127BAM6_9EURY</name>
<proteinExistence type="inferred from homology"/>
<dbReference type="EMBL" id="JARRIG010000001">
    <property type="protein sequence ID" value="MFA4803746.1"/>
    <property type="molecule type" value="Genomic_DNA"/>
</dbReference>
<dbReference type="CDD" id="cd05344">
    <property type="entry name" value="BKR_like_SDR_like"/>
    <property type="match status" value="1"/>
</dbReference>
<comment type="similarity">
    <text evidence="1">Belongs to the short-chain dehydrogenases/reductases (SDR) family.</text>
</comment>
<evidence type="ECO:0000313" key="3">
    <source>
        <dbReference type="EMBL" id="MFA4803746.1"/>
    </source>
</evidence>
<keyword evidence="2" id="KW-0560">Oxidoreductase</keyword>
<evidence type="ECO:0000313" key="5">
    <source>
        <dbReference type="Proteomes" id="UP001571980"/>
    </source>
</evidence>
<evidence type="ECO:0000313" key="4">
    <source>
        <dbReference type="Proteomes" id="UP000070587"/>
    </source>
</evidence>
<dbReference type="InterPro" id="IPR036291">
    <property type="entry name" value="NAD(P)-bd_dom_sf"/>
</dbReference>
<reference evidence="3 5" key="3">
    <citation type="submission" date="2023-03" db="EMBL/GenBank/DDBJ databases">
        <title>Speciation in Pyrococcus: adaptation to high temperature as a mechanism.</title>
        <authorList>
            <person name="Gu J."/>
        </authorList>
    </citation>
    <scope>NUCLEOTIDE SEQUENCE [LARGE SCALE GENOMIC DNA]</scope>
    <source>
        <strain evidence="3 5">LMOA34</strain>
    </source>
</reference>
<dbReference type="AlphaFoldDB" id="A0A127BAM6"/>
<dbReference type="Pfam" id="PF13561">
    <property type="entry name" value="adh_short_C2"/>
    <property type="match status" value="1"/>
</dbReference>
<evidence type="ECO:0000313" key="2">
    <source>
        <dbReference type="EMBL" id="AMM54373.1"/>
    </source>
</evidence>
<dbReference type="PANTHER" id="PTHR42879:SF5">
    <property type="entry name" value="SHORT-CHAIN ALCOHOL DEHYDROGENASE"/>
    <property type="match status" value="1"/>
</dbReference>
<dbReference type="InterPro" id="IPR002347">
    <property type="entry name" value="SDR_fam"/>
</dbReference>
<protein>
    <submittedName>
        <fullName evidence="3">SDR family oxidoreductase</fullName>
    </submittedName>
    <submittedName>
        <fullName evidence="2">Sugar dehydrogenase</fullName>
        <ecNumber evidence="2">1.1.1.47</ecNumber>
    </submittedName>
</protein>
<sequence>MNVLITASSRGIGFNVARELLKRGHSIVISSSNIDNLKKAYEKLRDFGNVEYFKADLLVKDDLKRLVKNAWEALGSIDALIWNAPNVRCEPCMVHEARYMDWAEASLLHLASPGYLTTLLVQAWLEKKMKGVIIYLSSASVLEPMPPLLLADSARAGLIQLAKGISRSYGGRGIRAYTVLLGSFDTPGARENLAKLAEERGIDPEEFWRREVIERTPLKRTGRWEELGALIDFLLSENAEYMLGSTIVFDGAMTRAVNL</sequence>
<dbReference type="GeneID" id="28491709"/>
<evidence type="ECO:0000256" key="1">
    <source>
        <dbReference type="ARBA" id="ARBA00006484"/>
    </source>
</evidence>
<dbReference type="PATRIC" id="fig|1609559.3.peg.1609"/>
<keyword evidence="5" id="KW-1185">Reference proteome</keyword>
<dbReference type="STRING" id="1609559.TQ32_07695"/>
<dbReference type="InterPro" id="IPR050259">
    <property type="entry name" value="SDR"/>
</dbReference>
<dbReference type="SUPFAM" id="SSF51735">
    <property type="entry name" value="NAD(P)-binding Rossmann-fold domains"/>
    <property type="match status" value="1"/>
</dbReference>
<reference evidence="2 4" key="2">
    <citation type="journal article" date="2016" name="Int. J. Syst. Evol. Microbiol.">
        <title>Pyrococcus kukulkanii sp. nov., a hyperthermophilic, piezophilic archaeon isolated from a deep-sea hydrothermal vent.</title>
        <authorList>
            <person name="Callac N."/>
            <person name="Oger P."/>
            <person name="Lesongeur F."/>
            <person name="Rattray J.E."/>
            <person name="Vannier P."/>
            <person name="Michoud G."/>
            <person name="Beauverger M."/>
            <person name="Gayet N."/>
            <person name="Rouxel O."/>
            <person name="Jebbar M."/>
            <person name="Godfroy A."/>
        </authorList>
    </citation>
    <scope>NUCLEOTIDE SEQUENCE [LARGE SCALE GENOMIC DNA]</scope>
    <source>
        <strain evidence="2 4">NCB100</strain>
    </source>
</reference>
<accession>A0A127BAM6</accession>